<reference evidence="3" key="1">
    <citation type="journal article" date="2017" name="Gigascience">
        <title>The genome draft of coconut (Cocos nucifera).</title>
        <authorList>
            <person name="Xiao Y."/>
            <person name="Xu P."/>
            <person name="Fan H."/>
            <person name="Baudouin L."/>
            <person name="Xia W."/>
            <person name="Bocs S."/>
            <person name="Xu J."/>
            <person name="Li Q."/>
            <person name="Guo A."/>
            <person name="Zhou L."/>
            <person name="Li J."/>
            <person name="Wu Y."/>
            <person name="Ma Z."/>
            <person name="Armero A."/>
            <person name="Issali A.E."/>
            <person name="Liu N."/>
            <person name="Peng M."/>
            <person name="Yang Y."/>
        </authorList>
    </citation>
    <scope>NUCLEOTIDE SEQUENCE</scope>
    <source>
        <tissue evidence="3">Spear leaf of Hainan Tall coconut</tissue>
    </source>
</reference>
<dbReference type="AlphaFoldDB" id="A0A8K0IXS4"/>
<proteinExistence type="predicted"/>
<evidence type="ECO:0000313" key="4">
    <source>
        <dbReference type="Proteomes" id="UP000797356"/>
    </source>
</evidence>
<feature type="region of interest" description="Disordered" evidence="2">
    <location>
        <begin position="65"/>
        <end position="104"/>
    </location>
</feature>
<sequence>MNPSDLKTLRRMAKKRKTSMAVAPKRARMEAILAQPTVGGSSVVINSLRKEKALVKDVMLLQSAAPGETVHRPSASSSKRSSGGPKISIRMSNRGPNIPRSVSPIEVPLDTEDKRKGIDDYRVAHSLLKSVLLPANIQAFEEAGGAFRIQDFYDSLLWLVHHVDHFAKVIREVQCLSKEAEEKAAHANRRADDAQLSRLKVEDETRSLREMVKLLEFELTKAEAWVLGEREARKVRAEAIRVEAVQAFHASEEFRNIKEDFASLSYLQGGIDLKEKIQRIFSDLNMDLLESDDKEAEGAEGRVIQMEDIFSPMRDDLAIEDGALVPPPAVIDLSDQAMVGESGAPDEA</sequence>
<feature type="region of interest" description="Disordered" evidence="2">
    <location>
        <begin position="1"/>
        <end position="23"/>
    </location>
</feature>
<feature type="compositionally biased region" description="Low complexity" evidence="2">
    <location>
        <begin position="72"/>
        <end position="89"/>
    </location>
</feature>
<organism evidence="3 4">
    <name type="scientific">Cocos nucifera</name>
    <name type="common">Coconut palm</name>
    <dbReference type="NCBI Taxonomy" id="13894"/>
    <lineage>
        <taxon>Eukaryota</taxon>
        <taxon>Viridiplantae</taxon>
        <taxon>Streptophyta</taxon>
        <taxon>Embryophyta</taxon>
        <taxon>Tracheophyta</taxon>
        <taxon>Spermatophyta</taxon>
        <taxon>Magnoliopsida</taxon>
        <taxon>Liliopsida</taxon>
        <taxon>Arecaceae</taxon>
        <taxon>Arecoideae</taxon>
        <taxon>Cocoseae</taxon>
        <taxon>Attaleinae</taxon>
        <taxon>Cocos</taxon>
    </lineage>
</organism>
<feature type="compositionally biased region" description="Basic residues" evidence="2">
    <location>
        <begin position="9"/>
        <end position="18"/>
    </location>
</feature>
<name>A0A8K0IXS4_COCNU</name>
<keyword evidence="4" id="KW-1185">Reference proteome</keyword>
<evidence type="ECO:0000313" key="3">
    <source>
        <dbReference type="EMBL" id="KAG1370944.1"/>
    </source>
</evidence>
<evidence type="ECO:0000256" key="2">
    <source>
        <dbReference type="SAM" id="MobiDB-lite"/>
    </source>
</evidence>
<accession>A0A8K0IXS4</accession>
<dbReference type="EMBL" id="CM017887">
    <property type="protein sequence ID" value="KAG1370944.1"/>
    <property type="molecule type" value="Genomic_DNA"/>
</dbReference>
<keyword evidence="1" id="KW-0175">Coiled coil</keyword>
<feature type="coiled-coil region" evidence="1">
    <location>
        <begin position="170"/>
        <end position="197"/>
    </location>
</feature>
<evidence type="ECO:0000256" key="1">
    <source>
        <dbReference type="SAM" id="Coils"/>
    </source>
</evidence>
<gene>
    <name evidence="3" type="ORF">COCNU_16G000380</name>
</gene>
<protein>
    <submittedName>
        <fullName evidence="3">Uncharacterized protein</fullName>
    </submittedName>
</protein>
<dbReference type="Proteomes" id="UP000797356">
    <property type="component" value="Chromosome 16"/>
</dbReference>
<comment type="caution">
    <text evidence="3">The sequence shown here is derived from an EMBL/GenBank/DDBJ whole genome shotgun (WGS) entry which is preliminary data.</text>
</comment>
<reference evidence="3" key="2">
    <citation type="submission" date="2019-07" db="EMBL/GenBank/DDBJ databases">
        <authorList>
            <person name="Yang Y."/>
            <person name="Bocs S."/>
            <person name="Baudouin L."/>
        </authorList>
    </citation>
    <scope>NUCLEOTIDE SEQUENCE</scope>
    <source>
        <tissue evidence="3">Spear leaf of Hainan Tall coconut</tissue>
    </source>
</reference>